<dbReference type="EMBL" id="JAPDGR010004583">
    <property type="protein sequence ID" value="KAJ2967712.1"/>
    <property type="molecule type" value="Genomic_DNA"/>
</dbReference>
<protein>
    <submittedName>
        <fullName evidence="1">Uncharacterized protein</fullName>
    </submittedName>
</protein>
<evidence type="ECO:0000313" key="1">
    <source>
        <dbReference type="EMBL" id="KAJ2967712.1"/>
    </source>
</evidence>
<reference evidence="1" key="1">
    <citation type="submission" date="2022-10" db="EMBL/GenBank/DDBJ databases">
        <title>Genome Sequence of Xylaria curta.</title>
        <authorList>
            <person name="Buettner E."/>
        </authorList>
    </citation>
    <scope>NUCLEOTIDE SEQUENCE</scope>
    <source>
        <strain evidence="1">Babe10</strain>
    </source>
</reference>
<comment type="caution">
    <text evidence="1">The sequence shown here is derived from an EMBL/GenBank/DDBJ whole genome shotgun (WGS) entry which is preliminary data.</text>
</comment>
<keyword evidence="2" id="KW-1185">Reference proteome</keyword>
<dbReference type="Proteomes" id="UP001143856">
    <property type="component" value="Unassembled WGS sequence"/>
</dbReference>
<name>A0ACC1MLZ9_9PEZI</name>
<accession>A0ACC1MLZ9</accession>
<evidence type="ECO:0000313" key="2">
    <source>
        <dbReference type="Proteomes" id="UP001143856"/>
    </source>
</evidence>
<organism evidence="1 2">
    <name type="scientific">Xylaria curta</name>
    <dbReference type="NCBI Taxonomy" id="42375"/>
    <lineage>
        <taxon>Eukaryota</taxon>
        <taxon>Fungi</taxon>
        <taxon>Dikarya</taxon>
        <taxon>Ascomycota</taxon>
        <taxon>Pezizomycotina</taxon>
        <taxon>Sordariomycetes</taxon>
        <taxon>Xylariomycetidae</taxon>
        <taxon>Xylariales</taxon>
        <taxon>Xylariaceae</taxon>
        <taxon>Xylaria</taxon>
    </lineage>
</organism>
<gene>
    <name evidence="1" type="ORF">NUW58_g10385</name>
</gene>
<sequence length="195" mass="21064">MDGLKDLGIEVITSDRLVAEDKERGVVTLKSGKEVKCDFLVNCAGQKPNSGLIAELSPNSIAASGRILAKPTMQIDDDSLPNIYVCGDVAETTAANPNSRTARGQASVAADNVILAMDGRKPTNKYKPQWMEAFIKLTLGLDKSVTHMEDFSGTELLFPAKETDLALMSAGTWVHMGATPFEDDTEILKRFTSEV</sequence>
<proteinExistence type="predicted"/>